<dbReference type="STRING" id="1391654.AKJ09_02191"/>
<dbReference type="Proteomes" id="UP000064967">
    <property type="component" value="Chromosome"/>
</dbReference>
<evidence type="ECO:0000256" key="1">
    <source>
        <dbReference type="SAM" id="MobiDB-lite"/>
    </source>
</evidence>
<feature type="region of interest" description="Disordered" evidence="1">
    <location>
        <begin position="30"/>
        <end position="59"/>
    </location>
</feature>
<proteinExistence type="predicted"/>
<protein>
    <recommendedName>
        <fullName evidence="5">Type IV fimbrial biogenesis protein PilY1</fullName>
    </recommendedName>
</protein>
<feature type="signal peptide" evidence="2">
    <location>
        <begin position="1"/>
        <end position="23"/>
    </location>
</feature>
<reference evidence="3 4" key="1">
    <citation type="submission" date="2015-08" db="EMBL/GenBank/DDBJ databases">
        <authorList>
            <person name="Babu N.S."/>
            <person name="Beckwith C.J."/>
            <person name="Beseler K.G."/>
            <person name="Brison A."/>
            <person name="Carone J.V."/>
            <person name="Caskin T.P."/>
            <person name="Diamond M."/>
            <person name="Durham M.E."/>
            <person name="Foxe J.M."/>
            <person name="Go M."/>
            <person name="Henderson B.A."/>
            <person name="Jones I.B."/>
            <person name="McGettigan J.A."/>
            <person name="Micheletti S.J."/>
            <person name="Nasrallah M.E."/>
            <person name="Ortiz D."/>
            <person name="Piller C.R."/>
            <person name="Privatt S.R."/>
            <person name="Schneider S.L."/>
            <person name="Sharp S."/>
            <person name="Smith T.C."/>
            <person name="Stanton J.D."/>
            <person name="Ullery H.E."/>
            <person name="Wilson R.J."/>
            <person name="Serrano M.G."/>
            <person name="Buck G."/>
            <person name="Lee V."/>
            <person name="Wang Y."/>
            <person name="Carvalho R."/>
            <person name="Voegtly L."/>
            <person name="Shi R."/>
            <person name="Duckworth R."/>
            <person name="Johnson A."/>
            <person name="Loviza R."/>
            <person name="Walstead R."/>
            <person name="Shah Z."/>
            <person name="Kiflezghi M."/>
            <person name="Wade K."/>
            <person name="Ball S.L."/>
            <person name="Bradley K.W."/>
            <person name="Asai D.J."/>
            <person name="Bowman C.A."/>
            <person name="Russell D.A."/>
            <person name="Pope W.H."/>
            <person name="Jacobs-Sera D."/>
            <person name="Hendrix R.W."/>
            <person name="Hatfull G.F."/>
        </authorList>
    </citation>
    <scope>NUCLEOTIDE SEQUENCE [LARGE SCALE GENOMIC DNA]</scope>
    <source>
        <strain evidence="3 4">DSM 27648</strain>
    </source>
</reference>
<evidence type="ECO:0008006" key="5">
    <source>
        <dbReference type="Google" id="ProtNLM"/>
    </source>
</evidence>
<gene>
    <name evidence="3" type="ORF">AKJ09_02191</name>
</gene>
<dbReference type="EMBL" id="CP012333">
    <property type="protein sequence ID" value="AKU95527.1"/>
    <property type="molecule type" value="Genomic_DNA"/>
</dbReference>
<evidence type="ECO:0000256" key="2">
    <source>
        <dbReference type="SAM" id="SignalP"/>
    </source>
</evidence>
<keyword evidence="2" id="KW-0732">Signal</keyword>
<sequence length="411" mass="43799">MNPRSLVLALVAPLSALGFFACAESSTPELQAEDGGSLPPVVPSDAGSETAPPEDADAARPVQTCSSGGFCYVPLPVQAPLIAVSAANVDDAWAVGANFVLRWDGQAWTHVYQYQGTDPRFSFKGIRVSGHDDVWIWGTSLVVHYTVRGGAPSFQAFDSTGGASWVPSTSDAIWRINGSRIQHLREEPDAGLVVAEDLSSEIGNFNIWGAGAEDVYVAGELCRSPWGCDWSPQSARGAVAHYDGTAWTSALLGDGERVTWLQGFEQNQKRQLWMWTGAPGFTRTQLRLVSVAEDGGLSAPLFSKDVISGRPGSDFGLLVTEGEWCSNLTGFVVSPSLAWFTNGCLMYQWNGTDVELVRTELGNLPTGMVNGIWAGPDGEAWIVGQAARGDVTAPKTGFAAMRKVARDGGQP</sequence>
<organism evidence="3 4">
    <name type="scientific">Labilithrix luteola</name>
    <dbReference type="NCBI Taxonomy" id="1391654"/>
    <lineage>
        <taxon>Bacteria</taxon>
        <taxon>Pseudomonadati</taxon>
        <taxon>Myxococcota</taxon>
        <taxon>Polyangia</taxon>
        <taxon>Polyangiales</taxon>
        <taxon>Labilitrichaceae</taxon>
        <taxon>Labilithrix</taxon>
    </lineage>
</organism>
<dbReference type="RefSeq" id="WP_146646963.1">
    <property type="nucleotide sequence ID" value="NZ_CP012333.1"/>
</dbReference>
<dbReference type="KEGG" id="llu:AKJ09_02191"/>
<feature type="chain" id="PRO_5005466388" description="Type IV fimbrial biogenesis protein PilY1" evidence="2">
    <location>
        <begin position="24"/>
        <end position="411"/>
    </location>
</feature>
<keyword evidence="4" id="KW-1185">Reference proteome</keyword>
<dbReference type="AlphaFoldDB" id="A0A0K1PPT0"/>
<evidence type="ECO:0000313" key="4">
    <source>
        <dbReference type="Proteomes" id="UP000064967"/>
    </source>
</evidence>
<accession>A0A0K1PPT0</accession>
<dbReference type="OrthoDB" id="8093255at2"/>
<name>A0A0K1PPT0_9BACT</name>
<dbReference type="PROSITE" id="PS51257">
    <property type="entry name" value="PROKAR_LIPOPROTEIN"/>
    <property type="match status" value="1"/>
</dbReference>
<evidence type="ECO:0000313" key="3">
    <source>
        <dbReference type="EMBL" id="AKU95527.1"/>
    </source>
</evidence>